<reference evidence="1 2" key="1">
    <citation type="journal article" date="2019" name="Genome Biol. Evol.">
        <title>Insights into the evolution of the New World diploid cottons (Gossypium, subgenus Houzingenia) based on genome sequencing.</title>
        <authorList>
            <person name="Grover C.E."/>
            <person name="Arick M.A. 2nd"/>
            <person name="Thrash A."/>
            <person name="Conover J.L."/>
            <person name="Sanders W.S."/>
            <person name="Peterson D.G."/>
            <person name="Frelichowski J.E."/>
            <person name="Scheffler J.A."/>
            <person name="Scheffler B.E."/>
            <person name="Wendel J.F."/>
        </authorList>
    </citation>
    <scope>NUCLEOTIDE SEQUENCE [LARGE SCALE GENOMIC DNA]</scope>
    <source>
        <strain evidence="1">157</strain>
        <tissue evidence="1">Leaf</tissue>
    </source>
</reference>
<gene>
    <name evidence="1" type="ORF">Golob_017704</name>
</gene>
<evidence type="ECO:0008006" key="3">
    <source>
        <dbReference type="Google" id="ProtNLM"/>
    </source>
</evidence>
<dbReference type="AlphaFoldDB" id="A0A7J8M7Y4"/>
<dbReference type="EMBL" id="JABEZX010000007">
    <property type="protein sequence ID" value="MBA0560827.1"/>
    <property type="molecule type" value="Genomic_DNA"/>
</dbReference>
<accession>A0A7J8M7Y4</accession>
<name>A0A7J8M7Y4_9ROSI</name>
<keyword evidence="2" id="KW-1185">Reference proteome</keyword>
<organism evidence="1 2">
    <name type="scientific">Gossypium lobatum</name>
    <dbReference type="NCBI Taxonomy" id="34289"/>
    <lineage>
        <taxon>Eukaryota</taxon>
        <taxon>Viridiplantae</taxon>
        <taxon>Streptophyta</taxon>
        <taxon>Embryophyta</taxon>
        <taxon>Tracheophyta</taxon>
        <taxon>Spermatophyta</taxon>
        <taxon>Magnoliopsida</taxon>
        <taxon>eudicotyledons</taxon>
        <taxon>Gunneridae</taxon>
        <taxon>Pentapetalae</taxon>
        <taxon>rosids</taxon>
        <taxon>malvids</taxon>
        <taxon>Malvales</taxon>
        <taxon>Malvaceae</taxon>
        <taxon>Malvoideae</taxon>
        <taxon>Gossypium</taxon>
    </lineage>
</organism>
<protein>
    <recommendedName>
        <fullName evidence="3">DUF4283 domain-containing protein</fullName>
    </recommendedName>
</protein>
<dbReference type="Proteomes" id="UP000593572">
    <property type="component" value="Unassembled WGS sequence"/>
</dbReference>
<comment type="caution">
    <text evidence="1">The sequence shown here is derived from an EMBL/GenBank/DDBJ whole genome shotgun (WGS) entry which is preliminary data.</text>
</comment>
<proteinExistence type="predicted"/>
<evidence type="ECO:0000313" key="2">
    <source>
        <dbReference type="Proteomes" id="UP000593572"/>
    </source>
</evidence>
<evidence type="ECO:0000313" key="1">
    <source>
        <dbReference type="EMBL" id="MBA0560827.1"/>
    </source>
</evidence>
<sequence>MEDEIAGLSLHDDEEKAWLVTPDASGNVSGFDLCLVDSFLTASVIRFEAMHSIMANLWHPIGGVSISDLVEKRFRFRFYAVVNIDRLDVRLSLKQRKRFALTYQQWVYARFCYERLSLFCNKLGHSECFCPRRLILGSTDVSLEWDISLQAQLCHR</sequence>